<feature type="non-terminal residue" evidence="2">
    <location>
        <position position="1"/>
    </location>
</feature>
<name>A0AAD7JR98_9AGAR</name>
<proteinExistence type="predicted"/>
<protein>
    <submittedName>
        <fullName evidence="2">Uncharacterized protein</fullName>
    </submittedName>
</protein>
<comment type="caution">
    <text evidence="2">The sequence shown here is derived from an EMBL/GenBank/DDBJ whole genome shotgun (WGS) entry which is preliminary data.</text>
</comment>
<evidence type="ECO:0000313" key="2">
    <source>
        <dbReference type="EMBL" id="KAJ7769068.1"/>
    </source>
</evidence>
<dbReference type="AlphaFoldDB" id="A0AAD7JR98"/>
<dbReference type="Proteomes" id="UP001215280">
    <property type="component" value="Unassembled WGS sequence"/>
</dbReference>
<keyword evidence="3" id="KW-1185">Reference proteome</keyword>
<evidence type="ECO:0000313" key="3">
    <source>
        <dbReference type="Proteomes" id="UP001215280"/>
    </source>
</evidence>
<keyword evidence="1" id="KW-0472">Membrane</keyword>
<gene>
    <name evidence="2" type="ORF">DFH07DRAFT_715511</name>
</gene>
<feature type="transmembrane region" description="Helical" evidence="1">
    <location>
        <begin position="54"/>
        <end position="77"/>
    </location>
</feature>
<accession>A0AAD7JR98</accession>
<evidence type="ECO:0000256" key="1">
    <source>
        <dbReference type="SAM" id="Phobius"/>
    </source>
</evidence>
<feature type="transmembrane region" description="Helical" evidence="1">
    <location>
        <begin position="98"/>
        <end position="131"/>
    </location>
</feature>
<reference evidence="2" key="1">
    <citation type="submission" date="2023-03" db="EMBL/GenBank/DDBJ databases">
        <title>Massive genome expansion in bonnet fungi (Mycena s.s.) driven by repeated elements and novel gene families across ecological guilds.</title>
        <authorList>
            <consortium name="Lawrence Berkeley National Laboratory"/>
            <person name="Harder C.B."/>
            <person name="Miyauchi S."/>
            <person name="Viragh M."/>
            <person name="Kuo A."/>
            <person name="Thoen E."/>
            <person name="Andreopoulos B."/>
            <person name="Lu D."/>
            <person name="Skrede I."/>
            <person name="Drula E."/>
            <person name="Henrissat B."/>
            <person name="Morin E."/>
            <person name="Kohler A."/>
            <person name="Barry K."/>
            <person name="LaButti K."/>
            <person name="Morin E."/>
            <person name="Salamov A."/>
            <person name="Lipzen A."/>
            <person name="Mereny Z."/>
            <person name="Hegedus B."/>
            <person name="Baldrian P."/>
            <person name="Stursova M."/>
            <person name="Weitz H."/>
            <person name="Taylor A."/>
            <person name="Grigoriev I.V."/>
            <person name="Nagy L.G."/>
            <person name="Martin F."/>
            <person name="Kauserud H."/>
        </authorList>
    </citation>
    <scope>NUCLEOTIDE SEQUENCE</scope>
    <source>
        <strain evidence="2">CBHHK188m</strain>
    </source>
</reference>
<keyword evidence="1" id="KW-1133">Transmembrane helix</keyword>
<organism evidence="2 3">
    <name type="scientific">Mycena maculata</name>
    <dbReference type="NCBI Taxonomy" id="230809"/>
    <lineage>
        <taxon>Eukaryota</taxon>
        <taxon>Fungi</taxon>
        <taxon>Dikarya</taxon>
        <taxon>Basidiomycota</taxon>
        <taxon>Agaricomycotina</taxon>
        <taxon>Agaricomycetes</taxon>
        <taxon>Agaricomycetidae</taxon>
        <taxon>Agaricales</taxon>
        <taxon>Marasmiineae</taxon>
        <taxon>Mycenaceae</taxon>
        <taxon>Mycena</taxon>
    </lineage>
</organism>
<feature type="transmembrane region" description="Helical" evidence="1">
    <location>
        <begin position="151"/>
        <end position="169"/>
    </location>
</feature>
<feature type="non-terminal residue" evidence="2">
    <location>
        <position position="176"/>
    </location>
</feature>
<keyword evidence="1" id="KW-0812">Transmembrane</keyword>
<feature type="transmembrane region" description="Helical" evidence="1">
    <location>
        <begin position="23"/>
        <end position="42"/>
    </location>
</feature>
<dbReference type="EMBL" id="JARJLG010000026">
    <property type="protein sequence ID" value="KAJ7769068.1"/>
    <property type="molecule type" value="Genomic_DNA"/>
</dbReference>
<sequence>SLLNFRSSWEGFIDSLMREWKTLNIISVLLLSLVLFCPTFPIDAAAHPITRTSALFSLVCAIMSLLYGCIYIIRFGTMRKMHKASSFANEAQKTTTSIWWNIWVLLAMPAIWLSWSIITFLTCIMSFIWLSGSVQDSISPLVSTRDALGPRIGLTCVFSLGLIYFILIVKTFHRYG</sequence>